<dbReference type="GO" id="GO:0006730">
    <property type="term" value="P:one-carbon metabolic process"/>
    <property type="evidence" value="ECO:0007669"/>
    <property type="project" value="UniProtKB-KW"/>
</dbReference>
<keyword evidence="5 8" id="KW-0521">NADP</keyword>
<comment type="caution">
    <text evidence="11">The sequence shown here is derived from an EMBL/GenBank/DDBJ whole genome shotgun (WGS) entry which is preliminary data.</text>
</comment>
<organism evidence="11 12">
    <name type="scientific">Candidatus Magasanikbacteria bacterium CG10_big_fil_rev_8_21_14_0_10_40_10</name>
    <dbReference type="NCBI Taxonomy" id="1974648"/>
    <lineage>
        <taxon>Bacteria</taxon>
        <taxon>Candidatus Magasanikiibacteriota</taxon>
    </lineage>
</organism>
<dbReference type="Proteomes" id="UP000231183">
    <property type="component" value="Unassembled WGS sequence"/>
</dbReference>
<evidence type="ECO:0000256" key="6">
    <source>
        <dbReference type="ARBA" id="ARBA00023002"/>
    </source>
</evidence>
<evidence type="ECO:0000256" key="3">
    <source>
        <dbReference type="ARBA" id="ARBA00012856"/>
    </source>
</evidence>
<comment type="pathway">
    <text evidence="1 8">Cofactor biosynthesis; tetrahydrofolate biosynthesis; 5,6,7,8-tetrahydrofolate from 7,8-dihydrofolate: step 1/1.</text>
</comment>
<evidence type="ECO:0000313" key="11">
    <source>
        <dbReference type="EMBL" id="PIT87495.1"/>
    </source>
</evidence>
<protein>
    <recommendedName>
        <fullName evidence="3 8">Dihydrofolate reductase</fullName>
        <ecNumber evidence="3 8">1.5.1.3</ecNumber>
    </recommendedName>
</protein>
<dbReference type="PANTHER" id="PTHR48069">
    <property type="entry name" value="DIHYDROFOLATE REDUCTASE"/>
    <property type="match status" value="1"/>
</dbReference>
<dbReference type="InterPro" id="IPR012259">
    <property type="entry name" value="DHFR"/>
</dbReference>
<name>A0A2M6W441_9BACT</name>
<evidence type="ECO:0000256" key="4">
    <source>
        <dbReference type="ARBA" id="ARBA00022563"/>
    </source>
</evidence>
<dbReference type="AlphaFoldDB" id="A0A2M6W441"/>
<evidence type="ECO:0000313" key="12">
    <source>
        <dbReference type="Proteomes" id="UP000231183"/>
    </source>
</evidence>
<evidence type="ECO:0000256" key="9">
    <source>
        <dbReference type="RuleBase" id="RU004474"/>
    </source>
</evidence>
<evidence type="ECO:0000256" key="1">
    <source>
        <dbReference type="ARBA" id="ARBA00004903"/>
    </source>
</evidence>
<accession>A0A2M6W441</accession>
<dbReference type="InterPro" id="IPR024072">
    <property type="entry name" value="DHFR-like_dom_sf"/>
</dbReference>
<dbReference type="PRINTS" id="PR00070">
    <property type="entry name" value="DHFR"/>
</dbReference>
<evidence type="ECO:0000259" key="10">
    <source>
        <dbReference type="PROSITE" id="PS51330"/>
    </source>
</evidence>
<dbReference type="Gene3D" id="3.40.430.10">
    <property type="entry name" value="Dihydrofolate Reductase, subunit A"/>
    <property type="match status" value="1"/>
</dbReference>
<comment type="catalytic activity">
    <reaction evidence="8">
        <text>(6S)-5,6,7,8-tetrahydrofolate + NADP(+) = 7,8-dihydrofolate + NADPH + H(+)</text>
        <dbReference type="Rhea" id="RHEA:15009"/>
        <dbReference type="ChEBI" id="CHEBI:15378"/>
        <dbReference type="ChEBI" id="CHEBI:57451"/>
        <dbReference type="ChEBI" id="CHEBI:57453"/>
        <dbReference type="ChEBI" id="CHEBI:57783"/>
        <dbReference type="ChEBI" id="CHEBI:58349"/>
        <dbReference type="EC" id="1.5.1.3"/>
    </reaction>
</comment>
<sequence length="156" mass="17868">MYLIAALAQNNCIGQNNQLPWHLPEDLKHFKELTANQTVLMGRKTFESILNYLGKPLPGRRNLVITGDTNYQAPQGTKIYQDIQSAIKKNSDQDIFVIGGASIYKQTINLADKLFITRVNQVVNGDAFFPDIDPTVWHEQERENHNKFSFITYEKI</sequence>
<dbReference type="UniPathway" id="UPA00077">
    <property type="reaction ID" value="UER00158"/>
</dbReference>
<dbReference type="EMBL" id="PFBX01000026">
    <property type="protein sequence ID" value="PIT87495.1"/>
    <property type="molecule type" value="Genomic_DNA"/>
</dbReference>
<evidence type="ECO:0000256" key="2">
    <source>
        <dbReference type="ARBA" id="ARBA00009539"/>
    </source>
</evidence>
<dbReference type="PIRSF" id="PIRSF000194">
    <property type="entry name" value="DHFR"/>
    <property type="match status" value="1"/>
</dbReference>
<evidence type="ECO:0000256" key="5">
    <source>
        <dbReference type="ARBA" id="ARBA00022857"/>
    </source>
</evidence>
<dbReference type="FunFam" id="3.40.430.10:FF:000001">
    <property type="entry name" value="Dihydrofolate reductase"/>
    <property type="match status" value="1"/>
</dbReference>
<dbReference type="Pfam" id="PF00186">
    <property type="entry name" value="DHFR_1"/>
    <property type="match status" value="1"/>
</dbReference>
<comment type="function">
    <text evidence="7 8">Key enzyme in folate metabolism. Catalyzes an essential reaction for de novo glycine and purine synthesis, and for DNA precursor synthesis.</text>
</comment>
<dbReference type="CDD" id="cd00209">
    <property type="entry name" value="DHFR"/>
    <property type="match status" value="1"/>
</dbReference>
<dbReference type="InterPro" id="IPR001796">
    <property type="entry name" value="DHFR_dom"/>
</dbReference>
<dbReference type="GO" id="GO:0070401">
    <property type="term" value="F:NADP+ binding"/>
    <property type="evidence" value="ECO:0007669"/>
    <property type="project" value="UniProtKB-ARBA"/>
</dbReference>
<keyword evidence="4 8" id="KW-0554">One-carbon metabolism</keyword>
<gene>
    <name evidence="11" type="ORF">COU31_02685</name>
</gene>
<dbReference type="GO" id="GO:0005829">
    <property type="term" value="C:cytosol"/>
    <property type="evidence" value="ECO:0007669"/>
    <property type="project" value="TreeGrafter"/>
</dbReference>
<dbReference type="PANTHER" id="PTHR48069:SF3">
    <property type="entry name" value="DIHYDROFOLATE REDUCTASE"/>
    <property type="match status" value="1"/>
</dbReference>
<dbReference type="PROSITE" id="PS51330">
    <property type="entry name" value="DHFR_2"/>
    <property type="match status" value="1"/>
</dbReference>
<dbReference type="InterPro" id="IPR017925">
    <property type="entry name" value="DHFR_CS"/>
</dbReference>
<reference evidence="12" key="1">
    <citation type="submission" date="2017-09" db="EMBL/GenBank/DDBJ databases">
        <title>Depth-based differentiation of microbial function through sediment-hosted aquifers and enrichment of novel symbionts in the deep terrestrial subsurface.</title>
        <authorList>
            <person name="Probst A.J."/>
            <person name="Ladd B."/>
            <person name="Jarett J.K."/>
            <person name="Geller-Mcgrath D.E."/>
            <person name="Sieber C.M.K."/>
            <person name="Emerson J.B."/>
            <person name="Anantharaman K."/>
            <person name="Thomas B.C."/>
            <person name="Malmstrom R."/>
            <person name="Stieglmeier M."/>
            <person name="Klingl A."/>
            <person name="Woyke T."/>
            <person name="Ryan C.M."/>
            <person name="Banfield J.F."/>
        </authorList>
    </citation>
    <scope>NUCLEOTIDE SEQUENCE [LARGE SCALE GENOMIC DNA]</scope>
</reference>
<dbReference type="PROSITE" id="PS00075">
    <property type="entry name" value="DHFR_1"/>
    <property type="match status" value="1"/>
</dbReference>
<dbReference type="GO" id="GO:0046654">
    <property type="term" value="P:tetrahydrofolate biosynthetic process"/>
    <property type="evidence" value="ECO:0007669"/>
    <property type="project" value="UniProtKB-UniPathway"/>
</dbReference>
<evidence type="ECO:0000256" key="7">
    <source>
        <dbReference type="ARBA" id="ARBA00025067"/>
    </source>
</evidence>
<feature type="domain" description="DHFR" evidence="10">
    <location>
        <begin position="1"/>
        <end position="156"/>
    </location>
</feature>
<dbReference type="SUPFAM" id="SSF53597">
    <property type="entry name" value="Dihydrofolate reductase-like"/>
    <property type="match status" value="1"/>
</dbReference>
<dbReference type="EC" id="1.5.1.3" evidence="3 8"/>
<keyword evidence="6 8" id="KW-0560">Oxidoreductase</keyword>
<proteinExistence type="inferred from homology"/>
<comment type="similarity">
    <text evidence="2 8 9">Belongs to the dihydrofolate reductase family.</text>
</comment>
<dbReference type="GO" id="GO:0004146">
    <property type="term" value="F:dihydrofolate reductase activity"/>
    <property type="evidence" value="ECO:0007669"/>
    <property type="project" value="UniProtKB-EC"/>
</dbReference>
<evidence type="ECO:0000256" key="8">
    <source>
        <dbReference type="PIRNR" id="PIRNR000194"/>
    </source>
</evidence>
<dbReference type="GO" id="GO:0046655">
    <property type="term" value="P:folic acid metabolic process"/>
    <property type="evidence" value="ECO:0007669"/>
    <property type="project" value="TreeGrafter"/>
</dbReference>
<dbReference type="GO" id="GO:0046452">
    <property type="term" value="P:dihydrofolate metabolic process"/>
    <property type="evidence" value="ECO:0007669"/>
    <property type="project" value="TreeGrafter"/>
</dbReference>